<accession>A0A3D9HNW2</accession>
<evidence type="ECO:0000313" key="1">
    <source>
        <dbReference type="EMBL" id="RED51167.1"/>
    </source>
</evidence>
<gene>
    <name evidence="1" type="ORF">DFP95_14512</name>
</gene>
<dbReference type="AlphaFoldDB" id="A0A3D9HNW2"/>
<comment type="caution">
    <text evidence="1">The sequence shown here is derived from an EMBL/GenBank/DDBJ whole genome shotgun (WGS) entry which is preliminary data.</text>
</comment>
<reference evidence="1 2" key="1">
    <citation type="submission" date="2018-07" db="EMBL/GenBank/DDBJ databases">
        <title>Genomic Encyclopedia of Type Strains, Phase III (KMG-III): the genomes of soil and plant-associated and newly described type strains.</title>
        <authorList>
            <person name="Whitman W."/>
        </authorList>
    </citation>
    <scope>NUCLEOTIDE SEQUENCE [LARGE SCALE GENOMIC DNA]</scope>
    <source>
        <strain evidence="1 2">CECT 8236</strain>
    </source>
</reference>
<evidence type="ECO:0000313" key="2">
    <source>
        <dbReference type="Proteomes" id="UP000256869"/>
    </source>
</evidence>
<dbReference type="Proteomes" id="UP000256869">
    <property type="component" value="Unassembled WGS sequence"/>
</dbReference>
<sequence>MNLKNKMVVASLVASLALLSLNISNPVHAA</sequence>
<proteinExistence type="predicted"/>
<organism evidence="1 2">
    <name type="scientific">Cohnella lupini</name>
    <dbReference type="NCBI Taxonomy" id="1294267"/>
    <lineage>
        <taxon>Bacteria</taxon>
        <taxon>Bacillati</taxon>
        <taxon>Bacillota</taxon>
        <taxon>Bacilli</taxon>
        <taxon>Bacillales</taxon>
        <taxon>Paenibacillaceae</taxon>
        <taxon>Cohnella</taxon>
    </lineage>
</organism>
<feature type="non-terminal residue" evidence="1">
    <location>
        <position position="30"/>
    </location>
</feature>
<protein>
    <submittedName>
        <fullName evidence="1">Uncharacterized protein</fullName>
    </submittedName>
</protein>
<name>A0A3D9HNW2_9BACL</name>
<keyword evidence="2" id="KW-1185">Reference proteome</keyword>
<dbReference type="EMBL" id="QRDY01000045">
    <property type="protein sequence ID" value="RED51167.1"/>
    <property type="molecule type" value="Genomic_DNA"/>
</dbReference>